<protein>
    <recommendedName>
        <fullName evidence="6">Ribonuclease H</fullName>
        <ecNumber evidence="5">3.1.26.4</ecNumber>
    </recommendedName>
</protein>
<dbReference type="Gene3D" id="3.40.970.10">
    <property type="entry name" value="Ribonuclease H1, N-terminal domain"/>
    <property type="match status" value="1"/>
</dbReference>
<evidence type="ECO:0000256" key="8">
    <source>
        <dbReference type="ARBA" id="ARBA00022723"/>
    </source>
</evidence>
<evidence type="ECO:0000256" key="3">
    <source>
        <dbReference type="ARBA" id="ARBA00004065"/>
    </source>
</evidence>
<dbReference type="Gene3D" id="3.30.420.10">
    <property type="entry name" value="Ribonuclease H-like superfamily/Ribonuclease H"/>
    <property type="match status" value="1"/>
</dbReference>
<dbReference type="PROSITE" id="PS50879">
    <property type="entry name" value="RNASE_H_1"/>
    <property type="match status" value="1"/>
</dbReference>
<dbReference type="GO" id="GO:0043137">
    <property type="term" value="P:DNA replication, removal of RNA primer"/>
    <property type="evidence" value="ECO:0007669"/>
    <property type="project" value="TreeGrafter"/>
</dbReference>
<dbReference type="InterPro" id="IPR037056">
    <property type="entry name" value="RNase_H1_N_sf"/>
</dbReference>
<gene>
    <name evidence="13" type="primary">rnhA_1</name>
    <name evidence="13" type="ORF">HMPREF9970_2908</name>
</gene>
<sequence>MAKKYYAVKAGRKTGVFESWDECKSAVSGFSGAAYKSFTNREDAIDFVNGSAKSQKAQNREEKQSEAFAYVDGSYDDTTKSYSYGMVMMHGEDELHFFKKFEKDDMSDMRNVAGEIEGSMAAMKYCIENGIKSISIFYDYEGIQKWCNGDWKAKKEGTKRYVEFYKDASKLVDVDFIKVKGHSGDKYNDLADELAKKALGLI</sequence>
<dbReference type="SUPFAM" id="SSF55658">
    <property type="entry name" value="L9 N-domain-like"/>
    <property type="match status" value="1"/>
</dbReference>
<keyword evidence="11" id="KW-0460">Magnesium</keyword>
<dbReference type="GO" id="GO:0046872">
    <property type="term" value="F:metal ion binding"/>
    <property type="evidence" value="ECO:0007669"/>
    <property type="project" value="UniProtKB-KW"/>
</dbReference>
<dbReference type="Pfam" id="PF01693">
    <property type="entry name" value="Cauli_VI"/>
    <property type="match status" value="1"/>
</dbReference>
<dbReference type="InterPro" id="IPR012337">
    <property type="entry name" value="RNaseH-like_sf"/>
</dbReference>
<evidence type="ECO:0000256" key="2">
    <source>
        <dbReference type="ARBA" id="ARBA00001946"/>
    </source>
</evidence>
<comment type="catalytic activity">
    <reaction evidence="1">
        <text>Endonucleolytic cleavage to 5'-phosphomonoester.</text>
        <dbReference type="EC" id="3.1.26.4"/>
    </reaction>
</comment>
<keyword evidence="9" id="KW-0255">Endonuclease</keyword>
<evidence type="ECO:0000256" key="7">
    <source>
        <dbReference type="ARBA" id="ARBA00022722"/>
    </source>
</evidence>
<organism evidence="13 14">
    <name type="scientific">Lachnoanaerobaculum saburreum F0468</name>
    <dbReference type="NCBI Taxonomy" id="1095750"/>
    <lineage>
        <taxon>Bacteria</taxon>
        <taxon>Bacillati</taxon>
        <taxon>Bacillota</taxon>
        <taxon>Clostridia</taxon>
        <taxon>Lachnospirales</taxon>
        <taxon>Lachnospiraceae</taxon>
        <taxon>Lachnoanaerobaculum</taxon>
    </lineage>
</organism>
<dbReference type="InterPro" id="IPR002156">
    <property type="entry name" value="RNaseH_domain"/>
</dbReference>
<keyword evidence="10 13" id="KW-0378">Hydrolase</keyword>
<proteinExistence type="inferred from homology"/>
<evidence type="ECO:0000256" key="5">
    <source>
        <dbReference type="ARBA" id="ARBA00012180"/>
    </source>
</evidence>
<dbReference type="GO" id="GO:0003676">
    <property type="term" value="F:nucleic acid binding"/>
    <property type="evidence" value="ECO:0007669"/>
    <property type="project" value="InterPro"/>
</dbReference>
<evidence type="ECO:0000256" key="4">
    <source>
        <dbReference type="ARBA" id="ARBA00005300"/>
    </source>
</evidence>
<comment type="cofactor">
    <cofactor evidence="2">
        <name>Mg(2+)</name>
        <dbReference type="ChEBI" id="CHEBI:18420"/>
    </cofactor>
</comment>
<dbReference type="eggNOG" id="COG3341">
    <property type="taxonomic scope" value="Bacteria"/>
</dbReference>
<dbReference type="InterPro" id="IPR009027">
    <property type="entry name" value="Ribosomal_bL9/RNase_H1_N"/>
</dbReference>
<comment type="caution">
    <text evidence="13">The sequence shown here is derived from an EMBL/GenBank/DDBJ whole genome shotgun (WGS) entry which is preliminary data.</text>
</comment>
<dbReference type="Proteomes" id="UP000005039">
    <property type="component" value="Unassembled WGS sequence"/>
</dbReference>
<dbReference type="PANTHER" id="PTHR10642:SF26">
    <property type="entry name" value="RIBONUCLEASE H1"/>
    <property type="match status" value="1"/>
</dbReference>
<dbReference type="CDD" id="cd09277">
    <property type="entry name" value="RNase_HI_bacteria_like"/>
    <property type="match status" value="1"/>
</dbReference>
<dbReference type="EC" id="3.1.26.4" evidence="5"/>
<dbReference type="InterPro" id="IPR036397">
    <property type="entry name" value="RNaseH_sf"/>
</dbReference>
<name>I0RAE7_9FIRM</name>
<evidence type="ECO:0000256" key="1">
    <source>
        <dbReference type="ARBA" id="ARBA00000077"/>
    </source>
</evidence>
<evidence type="ECO:0000256" key="6">
    <source>
        <dbReference type="ARBA" id="ARBA00017721"/>
    </source>
</evidence>
<dbReference type="EMBL" id="AJGH01000029">
    <property type="protein sequence ID" value="EIC96655.1"/>
    <property type="molecule type" value="Genomic_DNA"/>
</dbReference>
<evidence type="ECO:0000259" key="12">
    <source>
        <dbReference type="PROSITE" id="PS50879"/>
    </source>
</evidence>
<dbReference type="AlphaFoldDB" id="I0RAE7"/>
<dbReference type="RefSeq" id="WP_008753179.1">
    <property type="nucleotide sequence ID" value="NZ_AJGH01000029.1"/>
</dbReference>
<comment type="function">
    <text evidence="3">Endonuclease that specifically degrades the RNA of RNA-DNA hybrids.</text>
</comment>
<evidence type="ECO:0000256" key="11">
    <source>
        <dbReference type="ARBA" id="ARBA00022842"/>
    </source>
</evidence>
<feature type="domain" description="RNase H type-1" evidence="12">
    <location>
        <begin position="63"/>
        <end position="200"/>
    </location>
</feature>
<dbReference type="InterPro" id="IPR011320">
    <property type="entry name" value="RNase_H1_N"/>
</dbReference>
<evidence type="ECO:0000256" key="9">
    <source>
        <dbReference type="ARBA" id="ARBA00022759"/>
    </source>
</evidence>
<evidence type="ECO:0000256" key="10">
    <source>
        <dbReference type="ARBA" id="ARBA00022801"/>
    </source>
</evidence>
<dbReference type="FunFam" id="3.40.970.10:FF:000002">
    <property type="entry name" value="Ribonuclease H"/>
    <property type="match status" value="1"/>
</dbReference>
<dbReference type="InterPro" id="IPR050092">
    <property type="entry name" value="RNase_H"/>
</dbReference>
<keyword evidence="7" id="KW-0540">Nuclease</keyword>
<dbReference type="PANTHER" id="PTHR10642">
    <property type="entry name" value="RIBONUCLEASE H1"/>
    <property type="match status" value="1"/>
</dbReference>
<dbReference type="eggNOG" id="COG0328">
    <property type="taxonomic scope" value="Bacteria"/>
</dbReference>
<dbReference type="GO" id="GO:0004523">
    <property type="term" value="F:RNA-DNA hybrid ribonuclease activity"/>
    <property type="evidence" value="ECO:0007669"/>
    <property type="project" value="UniProtKB-EC"/>
</dbReference>
<evidence type="ECO:0000313" key="14">
    <source>
        <dbReference type="Proteomes" id="UP000005039"/>
    </source>
</evidence>
<accession>I0RAE7</accession>
<keyword evidence="8" id="KW-0479">Metal-binding</keyword>
<dbReference type="Pfam" id="PF00075">
    <property type="entry name" value="RNase_H"/>
    <property type="match status" value="1"/>
</dbReference>
<comment type="similarity">
    <text evidence="4">Belongs to the RNase H family.</text>
</comment>
<keyword evidence="14" id="KW-1185">Reference proteome</keyword>
<dbReference type="PATRIC" id="fig|1095750.3.peg.535"/>
<dbReference type="SUPFAM" id="SSF53098">
    <property type="entry name" value="Ribonuclease H-like"/>
    <property type="match status" value="1"/>
</dbReference>
<evidence type="ECO:0000313" key="13">
    <source>
        <dbReference type="EMBL" id="EIC96655.1"/>
    </source>
</evidence>
<reference evidence="13 14" key="1">
    <citation type="submission" date="2012-03" db="EMBL/GenBank/DDBJ databases">
        <authorList>
            <person name="Durkin A.S."/>
            <person name="McCorrison J."/>
            <person name="Torralba M."/>
            <person name="Gillis M."/>
            <person name="Methe B."/>
            <person name="Sutton G."/>
            <person name="Nelson K.E."/>
        </authorList>
    </citation>
    <scope>NUCLEOTIDE SEQUENCE [LARGE SCALE GENOMIC DNA]</scope>
    <source>
        <strain evidence="13 14">F0468</strain>
    </source>
</reference>